<feature type="transmembrane region" description="Helical" evidence="1">
    <location>
        <begin position="133"/>
        <end position="154"/>
    </location>
</feature>
<proteinExistence type="predicted"/>
<evidence type="ECO:0000313" key="3">
    <source>
        <dbReference type="Proteomes" id="UP000316256"/>
    </source>
</evidence>
<feature type="transmembrane region" description="Helical" evidence="1">
    <location>
        <begin position="432"/>
        <end position="451"/>
    </location>
</feature>
<dbReference type="AlphaFoldDB" id="A0A541BAT1"/>
<protein>
    <submittedName>
        <fullName evidence="2">Uncharacterized protein</fullName>
    </submittedName>
</protein>
<organism evidence="2 3">
    <name type="scientific">Rhodococcus spelaei</name>
    <dbReference type="NCBI Taxonomy" id="2546320"/>
    <lineage>
        <taxon>Bacteria</taxon>
        <taxon>Bacillati</taxon>
        <taxon>Actinomycetota</taxon>
        <taxon>Actinomycetes</taxon>
        <taxon>Mycobacteriales</taxon>
        <taxon>Nocardiaceae</taxon>
        <taxon>Rhodococcus</taxon>
    </lineage>
</organism>
<feature type="transmembrane region" description="Helical" evidence="1">
    <location>
        <begin position="312"/>
        <end position="329"/>
    </location>
</feature>
<feature type="transmembrane region" description="Helical" evidence="1">
    <location>
        <begin position="259"/>
        <end position="276"/>
    </location>
</feature>
<keyword evidence="1" id="KW-0472">Membrane</keyword>
<feature type="transmembrane region" description="Helical" evidence="1">
    <location>
        <begin position="45"/>
        <end position="68"/>
    </location>
</feature>
<keyword evidence="3" id="KW-1185">Reference proteome</keyword>
<keyword evidence="1" id="KW-0812">Transmembrane</keyword>
<feature type="transmembrane region" description="Helical" evidence="1">
    <location>
        <begin position="197"/>
        <end position="215"/>
    </location>
</feature>
<feature type="transmembrane region" description="Helical" evidence="1">
    <location>
        <begin position="75"/>
        <end position="94"/>
    </location>
</feature>
<sequence length="469" mass="47917">MPVDIRTTVASLAALLGAALAAFVLTTPPGGHWSVYASDRQLDSWLAAQPTGVAVGAVVAVVACVLLQRSGSRRLGWSAATLAVVVLIGARVAVPASTSFDALTALHYLKTAAAGVLLGSVVATSWGGRAGQWATALGAIAGFLSVQVSGMATLTFTTSSIGEPSWWLLWPAAVLALASAVTADAGMRIQRVGGRDAGGALLTIVALAVVNRLQLSWINQQDNHSRLHLGVVIGVAMVVVLVAIEVCARLVERESGGGGFLLATTGVAAAAMPVLVDLRYPFRDVGPWPAIAVAAVAVAVGLRLSARWRTPVVGLGVAGLVPLVAAIWPDFGHDGPWLLVRLGVIGVGAGLAVGSTLPGLAAVAAAGLAIPFVSMVFSAAATAVTSTFTYSGSYEPLRGATALVPDSVGRDDFGWTAYSDFFDYPHYDHRSAGIALAVAVAFCAFGIRGLLRSQPTQPPEGGQQDEPGH</sequence>
<evidence type="ECO:0000313" key="2">
    <source>
        <dbReference type="EMBL" id="TQF69383.1"/>
    </source>
</evidence>
<feature type="transmembrane region" description="Helical" evidence="1">
    <location>
        <begin position="166"/>
        <end position="185"/>
    </location>
</feature>
<feature type="transmembrane region" description="Helical" evidence="1">
    <location>
        <begin position="106"/>
        <end position="126"/>
    </location>
</feature>
<dbReference type="Proteomes" id="UP000316256">
    <property type="component" value="Unassembled WGS sequence"/>
</dbReference>
<keyword evidence="1" id="KW-1133">Transmembrane helix</keyword>
<reference evidence="2 3" key="1">
    <citation type="submission" date="2019-06" db="EMBL/GenBank/DDBJ databases">
        <title>Rhodococcus spaelei sp. nov., isolated from a cave.</title>
        <authorList>
            <person name="Lee S.D."/>
        </authorList>
    </citation>
    <scope>NUCLEOTIDE SEQUENCE [LARGE SCALE GENOMIC DNA]</scope>
    <source>
        <strain evidence="2 3">C9-5</strain>
    </source>
</reference>
<name>A0A541BAT1_9NOCA</name>
<feature type="transmembrane region" description="Helical" evidence="1">
    <location>
        <begin position="227"/>
        <end position="247"/>
    </location>
</feature>
<accession>A0A541BAT1</accession>
<evidence type="ECO:0000256" key="1">
    <source>
        <dbReference type="SAM" id="Phobius"/>
    </source>
</evidence>
<comment type="caution">
    <text evidence="2">The sequence shown here is derived from an EMBL/GenBank/DDBJ whole genome shotgun (WGS) entry which is preliminary data.</text>
</comment>
<dbReference type="RefSeq" id="WP_142099382.1">
    <property type="nucleotide sequence ID" value="NZ_VIGH01000004.1"/>
</dbReference>
<dbReference type="OrthoDB" id="4466349at2"/>
<feature type="transmembrane region" description="Helical" evidence="1">
    <location>
        <begin position="335"/>
        <end position="353"/>
    </location>
</feature>
<feature type="transmembrane region" description="Helical" evidence="1">
    <location>
        <begin position="360"/>
        <end position="384"/>
    </location>
</feature>
<dbReference type="EMBL" id="VIGH01000004">
    <property type="protein sequence ID" value="TQF69383.1"/>
    <property type="molecule type" value="Genomic_DNA"/>
</dbReference>
<feature type="transmembrane region" description="Helical" evidence="1">
    <location>
        <begin position="288"/>
        <end position="305"/>
    </location>
</feature>
<gene>
    <name evidence="2" type="ORF">FK531_11675</name>
</gene>